<evidence type="ECO:0000313" key="1">
    <source>
        <dbReference type="EMBL" id="ERM99577.1"/>
    </source>
</evidence>
<dbReference type="Gene3D" id="3.80.10.10">
    <property type="entry name" value="Ribonuclease Inhibitor"/>
    <property type="match status" value="1"/>
</dbReference>
<evidence type="ECO:0000313" key="2">
    <source>
        <dbReference type="Proteomes" id="UP000017836"/>
    </source>
</evidence>
<gene>
    <name evidence="1" type="ORF">AMTR_s00088p00127810</name>
</gene>
<dbReference type="Proteomes" id="UP000017836">
    <property type="component" value="Unassembled WGS sequence"/>
</dbReference>
<dbReference type="InterPro" id="IPR032675">
    <property type="entry name" value="LRR_dom_sf"/>
</dbReference>
<reference evidence="2" key="1">
    <citation type="journal article" date="2013" name="Science">
        <title>The Amborella genome and the evolution of flowering plants.</title>
        <authorList>
            <consortium name="Amborella Genome Project"/>
        </authorList>
    </citation>
    <scope>NUCLEOTIDE SEQUENCE [LARGE SCALE GENOMIC DNA]</scope>
</reference>
<keyword evidence="2" id="KW-1185">Reference proteome</keyword>
<dbReference type="AlphaFoldDB" id="W1NVD2"/>
<evidence type="ECO:0008006" key="3">
    <source>
        <dbReference type="Google" id="ProtNLM"/>
    </source>
</evidence>
<name>W1NVD2_AMBTC</name>
<protein>
    <recommendedName>
        <fullName evidence="3">FBD domain-containing protein</fullName>
    </recommendedName>
</protein>
<sequence>MEPHNRDCFCCRSPNIESVVFLDCRQLKGPEEEYKALCEAVSKWPLLKSITMDASDCLPKSFWRELERCCTNLSTVKIRGVTLAGKEVAHIVGHLRGIKALILDLFFINKEHVVSFLSSCKKLEHFVLRCHVGFEMDREFLNLASGINFFRVIESPHHDDSFL</sequence>
<dbReference type="SUPFAM" id="SSF52047">
    <property type="entry name" value="RNI-like"/>
    <property type="match status" value="1"/>
</dbReference>
<dbReference type="EMBL" id="KI394998">
    <property type="protein sequence ID" value="ERM99577.1"/>
    <property type="molecule type" value="Genomic_DNA"/>
</dbReference>
<dbReference type="HOGENOM" id="CLU_1629307_0_0_1"/>
<accession>W1NVD2</accession>
<dbReference type="Gramene" id="ERM99577">
    <property type="protein sequence ID" value="ERM99577"/>
    <property type="gene ID" value="AMTR_s00088p00127810"/>
</dbReference>
<proteinExistence type="predicted"/>
<organism evidence="1 2">
    <name type="scientific">Amborella trichopoda</name>
    <dbReference type="NCBI Taxonomy" id="13333"/>
    <lineage>
        <taxon>Eukaryota</taxon>
        <taxon>Viridiplantae</taxon>
        <taxon>Streptophyta</taxon>
        <taxon>Embryophyta</taxon>
        <taxon>Tracheophyta</taxon>
        <taxon>Spermatophyta</taxon>
        <taxon>Magnoliopsida</taxon>
        <taxon>Amborellales</taxon>
        <taxon>Amborellaceae</taxon>
        <taxon>Amborella</taxon>
    </lineage>
</organism>